<feature type="compositionally biased region" description="Low complexity" evidence="1">
    <location>
        <begin position="306"/>
        <end position="321"/>
    </location>
</feature>
<accession>A0A7G2C1M8</accession>
<dbReference type="EMBL" id="LR877145">
    <property type="protein sequence ID" value="CAD2213214.1"/>
    <property type="molecule type" value="Genomic_DNA"/>
</dbReference>
<keyword evidence="3" id="KW-1185">Reference proteome</keyword>
<gene>
    <name evidence="2" type="ORF">ADEAN_000065100</name>
</gene>
<reference evidence="2 3" key="1">
    <citation type="submission" date="2020-08" db="EMBL/GenBank/DDBJ databases">
        <authorList>
            <person name="Newling K."/>
            <person name="Davey J."/>
            <person name="Forrester S."/>
        </authorList>
    </citation>
    <scope>NUCLEOTIDE SEQUENCE [LARGE SCALE GENOMIC DNA]</scope>
    <source>
        <strain evidence="3">Crithidia deanei Carvalho (ATCC PRA-265)</strain>
    </source>
</reference>
<dbReference type="Proteomes" id="UP000515908">
    <property type="component" value="Chromosome 01"/>
</dbReference>
<feature type="compositionally biased region" description="Basic and acidic residues" evidence="1">
    <location>
        <begin position="72"/>
        <end position="90"/>
    </location>
</feature>
<sequence length="359" mass="39650">MKEEVSFLSSPFQQKCDELSNITQSDAAAQKRKTPPRQPSNSSPKQTSLTGPAVRTVPVVHSDPSKTVLRPRLPERPGVGDDAAAKRLDPHPAVSQPIFRPPAANAAPTRSANALPSRKEFLDHRRGQSPNPTRPAADLKTYTPATHPAQPAVLPTPEPTAPPKLSEVPLTDYKFPVFDPPSPSPSVSAEAKKVYTPLDTPHRDESVRRRSTPRRSCLEDTPPPKTETGKKRRSPPTQKQHSPHEDYINEVMKRLDKMDSQRKGRNTRSSLVNEWSSWKEERASSRNSSVNGGYSRDGSVCSSAMSRDNSVSSISSRRASSPLPTKSNVEHAQLTPFQPKVIPQSRDNSLTRRHVYTSH</sequence>
<feature type="compositionally biased region" description="Basic and acidic residues" evidence="1">
    <location>
        <begin position="242"/>
        <end position="262"/>
    </location>
</feature>
<name>A0A7G2C1M8_9TRYP</name>
<protein>
    <submittedName>
        <fullName evidence="2">Uncharacterized protein</fullName>
    </submittedName>
</protein>
<feature type="compositionally biased region" description="Low complexity" evidence="1">
    <location>
        <begin position="101"/>
        <end position="114"/>
    </location>
</feature>
<dbReference type="AlphaFoldDB" id="A0A7G2C1M8"/>
<evidence type="ECO:0000313" key="2">
    <source>
        <dbReference type="EMBL" id="CAD2213214.1"/>
    </source>
</evidence>
<feature type="compositionally biased region" description="Basic and acidic residues" evidence="1">
    <location>
        <begin position="117"/>
        <end position="126"/>
    </location>
</feature>
<feature type="compositionally biased region" description="Polar residues" evidence="1">
    <location>
        <begin position="267"/>
        <end position="276"/>
    </location>
</feature>
<proteinExistence type="predicted"/>
<evidence type="ECO:0000313" key="3">
    <source>
        <dbReference type="Proteomes" id="UP000515908"/>
    </source>
</evidence>
<dbReference type="VEuPathDB" id="TriTrypDB:ADEAN_000065100"/>
<organism evidence="2 3">
    <name type="scientific">Angomonas deanei</name>
    <dbReference type="NCBI Taxonomy" id="59799"/>
    <lineage>
        <taxon>Eukaryota</taxon>
        <taxon>Discoba</taxon>
        <taxon>Euglenozoa</taxon>
        <taxon>Kinetoplastea</taxon>
        <taxon>Metakinetoplastina</taxon>
        <taxon>Trypanosomatida</taxon>
        <taxon>Trypanosomatidae</taxon>
        <taxon>Strigomonadinae</taxon>
        <taxon>Angomonas</taxon>
    </lineage>
</organism>
<feature type="region of interest" description="Disordered" evidence="1">
    <location>
        <begin position="1"/>
        <end position="359"/>
    </location>
</feature>
<evidence type="ECO:0000256" key="1">
    <source>
        <dbReference type="SAM" id="MobiDB-lite"/>
    </source>
</evidence>
<feature type="compositionally biased region" description="Polar residues" evidence="1">
    <location>
        <begin position="39"/>
        <end position="50"/>
    </location>
</feature>